<dbReference type="EMBL" id="PPTO01000002">
    <property type="protein sequence ID" value="RDB60715.1"/>
    <property type="molecule type" value="Genomic_DNA"/>
</dbReference>
<dbReference type="Gene3D" id="2.40.50.1070">
    <property type="match status" value="1"/>
</dbReference>
<keyword evidence="2 4" id="KW-0808">Transferase</keyword>
<evidence type="ECO:0000259" key="6">
    <source>
        <dbReference type="PROSITE" id="PS50926"/>
    </source>
</evidence>
<comment type="similarity">
    <text evidence="4">Belongs to the class I-like SAM-binding methyltransferase superfamily. RNA M5U methyltransferase family.</text>
</comment>
<dbReference type="PROSITE" id="PS01230">
    <property type="entry name" value="TRMA_1"/>
    <property type="match status" value="1"/>
</dbReference>
<dbReference type="SUPFAM" id="SSF50249">
    <property type="entry name" value="Nucleic acid-binding proteins"/>
    <property type="match status" value="1"/>
</dbReference>
<evidence type="ECO:0000256" key="5">
    <source>
        <dbReference type="PROSITE-ProRule" id="PRU10015"/>
    </source>
</evidence>
<dbReference type="PANTHER" id="PTHR11061:SF30">
    <property type="entry name" value="TRNA (URACIL(54)-C(5))-METHYLTRANSFERASE"/>
    <property type="match status" value="1"/>
</dbReference>
<feature type="active site" description="Nucleophile" evidence="4">
    <location>
        <position position="396"/>
    </location>
</feature>
<proteinExistence type="inferred from homology"/>
<gene>
    <name evidence="7" type="ORF">C1881_02230</name>
</gene>
<dbReference type="AlphaFoldDB" id="A0A369LRB4"/>
<dbReference type="Pfam" id="PF05958">
    <property type="entry name" value="tRNA_U5-meth_tr"/>
    <property type="match status" value="1"/>
</dbReference>
<evidence type="ECO:0000256" key="3">
    <source>
        <dbReference type="ARBA" id="ARBA00022691"/>
    </source>
</evidence>
<dbReference type="InterPro" id="IPR030390">
    <property type="entry name" value="MeTrfase_TrmA_AS"/>
</dbReference>
<protein>
    <submittedName>
        <fullName evidence="7">23S rRNA (Uracil(1939)-C(5))-methyltransferase RlmD</fullName>
    </submittedName>
</protein>
<dbReference type="InterPro" id="IPR012340">
    <property type="entry name" value="NA-bd_OB-fold"/>
</dbReference>
<accession>A0A369LRB4</accession>
<evidence type="ECO:0000313" key="7">
    <source>
        <dbReference type="EMBL" id="RDB60715.1"/>
    </source>
</evidence>
<feature type="active site" evidence="5">
    <location>
        <position position="396"/>
    </location>
</feature>
<dbReference type="RefSeq" id="WP_114614899.1">
    <property type="nucleotide sequence ID" value="NZ_DBFBAR010000097.1"/>
</dbReference>
<reference evidence="7 8" key="1">
    <citation type="journal article" date="2018" name="Elife">
        <title>Discovery and characterization of a prevalent human gut bacterial enzyme sufficient for the inactivation of a family of plant toxins.</title>
        <authorList>
            <person name="Koppel N."/>
            <person name="Bisanz J.E."/>
            <person name="Pandelia M.E."/>
            <person name="Turnbaugh P.J."/>
            <person name="Balskus E.P."/>
        </authorList>
    </citation>
    <scope>NUCLEOTIDE SEQUENCE [LARGE SCALE GENOMIC DNA]</scope>
    <source>
        <strain evidence="7 8">OB21 GAM31</strain>
    </source>
</reference>
<dbReference type="Gene3D" id="2.40.50.140">
    <property type="entry name" value="Nucleic acid-binding proteins"/>
    <property type="match status" value="1"/>
</dbReference>
<dbReference type="Pfam" id="PF01938">
    <property type="entry name" value="TRAM"/>
    <property type="match status" value="1"/>
</dbReference>
<keyword evidence="1 4" id="KW-0489">Methyltransferase</keyword>
<dbReference type="SUPFAM" id="SSF53335">
    <property type="entry name" value="S-adenosyl-L-methionine-dependent methyltransferases"/>
    <property type="match status" value="1"/>
</dbReference>
<feature type="domain" description="TRAM" evidence="6">
    <location>
        <begin position="1"/>
        <end position="55"/>
    </location>
</feature>
<feature type="binding site" evidence="4">
    <location>
        <position position="305"/>
    </location>
    <ligand>
        <name>S-adenosyl-L-methionine</name>
        <dbReference type="ChEBI" id="CHEBI:59789"/>
    </ligand>
</feature>
<dbReference type="InterPro" id="IPR002792">
    <property type="entry name" value="TRAM_dom"/>
</dbReference>
<evidence type="ECO:0000256" key="4">
    <source>
        <dbReference type="PROSITE-ProRule" id="PRU01024"/>
    </source>
</evidence>
<keyword evidence="3 4" id="KW-0949">S-adenosyl-L-methionine</keyword>
<dbReference type="GO" id="GO:0070475">
    <property type="term" value="P:rRNA base methylation"/>
    <property type="evidence" value="ECO:0007669"/>
    <property type="project" value="TreeGrafter"/>
</dbReference>
<dbReference type="InterPro" id="IPR010280">
    <property type="entry name" value="U5_MeTrfase_fam"/>
</dbReference>
<dbReference type="PROSITE" id="PS01231">
    <property type="entry name" value="TRMA_2"/>
    <property type="match status" value="1"/>
</dbReference>
<dbReference type="InterPro" id="IPR029063">
    <property type="entry name" value="SAM-dependent_MTases_sf"/>
</dbReference>
<dbReference type="InterPro" id="IPR030391">
    <property type="entry name" value="MeTrfase_TrmA_CS"/>
</dbReference>
<dbReference type="Proteomes" id="UP000253975">
    <property type="component" value="Unassembled WGS sequence"/>
</dbReference>
<dbReference type="PANTHER" id="PTHR11061">
    <property type="entry name" value="RNA M5U METHYLTRANSFERASE"/>
    <property type="match status" value="1"/>
</dbReference>
<sequence>MPETITIDRLAYGDAGIGRAENGKTVFVNGACPGDVALVEIDRDKGNFCEGHVVELVAPSSDRVLPACPLASVCGGCGWQHISYERQLAAKRDAVVSQLRRIGGFDAERAERIVGACVPSKRQMEYRNKLEFSCAFDAKQGFQMGFHQKGSDKILAADACPLAHKQAQKTPKALRGALRYLTGREDLGIHRVGVRHSHRSGDLEVALWTTPGPFPRNAVAKTLSTAVKASSIVRVMTADAGSARKLKGLEILDGRGFWRETVAGIEHGVSAPSFFQVNTPQADKLVQLALDGLELDEDCVAADLFCGVGTFTIPLAKRCGGVYAVESYGSSVRNLRHTVEQENVDVEVIGGDATRELPELGELDALIVDPPRSGLAKEIIGSIAEAAPLRVAYVSCDPATWARDVKLLEAAGFELLQATPVDMFPQTFHVETVSIFANKNQ</sequence>
<dbReference type="PROSITE" id="PS51687">
    <property type="entry name" value="SAM_MT_RNA_M5U"/>
    <property type="match status" value="1"/>
</dbReference>
<evidence type="ECO:0000256" key="1">
    <source>
        <dbReference type="ARBA" id="ARBA00022603"/>
    </source>
</evidence>
<dbReference type="GO" id="GO:0070041">
    <property type="term" value="F:rRNA (uridine-C5-)-methyltransferase activity"/>
    <property type="evidence" value="ECO:0007669"/>
    <property type="project" value="TreeGrafter"/>
</dbReference>
<name>A0A369LRB4_9ACTN</name>
<evidence type="ECO:0000256" key="2">
    <source>
        <dbReference type="ARBA" id="ARBA00022679"/>
    </source>
</evidence>
<feature type="binding site" evidence="4">
    <location>
        <position position="276"/>
    </location>
    <ligand>
        <name>S-adenosyl-L-methionine</name>
        <dbReference type="ChEBI" id="CHEBI:59789"/>
    </ligand>
</feature>
<dbReference type="PROSITE" id="PS50926">
    <property type="entry name" value="TRAM"/>
    <property type="match status" value="1"/>
</dbReference>
<dbReference type="NCBIfam" id="TIGR00479">
    <property type="entry name" value="rumA"/>
    <property type="match status" value="1"/>
</dbReference>
<dbReference type="Gene3D" id="3.40.50.150">
    <property type="entry name" value="Vaccinia Virus protein VP39"/>
    <property type="match status" value="1"/>
</dbReference>
<feature type="binding site" evidence="4">
    <location>
        <position position="369"/>
    </location>
    <ligand>
        <name>S-adenosyl-L-methionine</name>
        <dbReference type="ChEBI" id="CHEBI:59789"/>
    </ligand>
</feature>
<comment type="caution">
    <text evidence="7">The sequence shown here is derived from an EMBL/GenBank/DDBJ whole genome shotgun (WGS) entry which is preliminary data.</text>
</comment>
<organism evidence="7 8">
    <name type="scientific">Slackia isoflavoniconvertens</name>
    <dbReference type="NCBI Taxonomy" id="572010"/>
    <lineage>
        <taxon>Bacteria</taxon>
        <taxon>Bacillati</taxon>
        <taxon>Actinomycetota</taxon>
        <taxon>Coriobacteriia</taxon>
        <taxon>Eggerthellales</taxon>
        <taxon>Eggerthellaceae</taxon>
        <taxon>Slackia</taxon>
    </lineage>
</organism>
<evidence type="ECO:0000313" key="8">
    <source>
        <dbReference type="Proteomes" id="UP000253975"/>
    </source>
</evidence>
<dbReference type="CDD" id="cd02440">
    <property type="entry name" value="AdoMet_MTases"/>
    <property type="match status" value="1"/>
</dbReference>
<feature type="binding site" evidence="4">
    <location>
        <position position="326"/>
    </location>
    <ligand>
        <name>S-adenosyl-L-methionine</name>
        <dbReference type="ChEBI" id="CHEBI:59789"/>
    </ligand>
</feature>